<evidence type="ECO:0000256" key="1">
    <source>
        <dbReference type="SAM" id="SignalP"/>
    </source>
</evidence>
<proteinExistence type="predicted"/>
<keyword evidence="3" id="KW-1185">Reference proteome</keyword>
<dbReference type="EMBL" id="AVOT02015185">
    <property type="protein sequence ID" value="MBW0499269.1"/>
    <property type="molecule type" value="Genomic_DNA"/>
</dbReference>
<protein>
    <submittedName>
        <fullName evidence="2">Uncharacterized protein</fullName>
    </submittedName>
</protein>
<feature type="signal peptide" evidence="1">
    <location>
        <begin position="1"/>
        <end position="19"/>
    </location>
</feature>
<organism evidence="2 3">
    <name type="scientific">Austropuccinia psidii MF-1</name>
    <dbReference type="NCBI Taxonomy" id="1389203"/>
    <lineage>
        <taxon>Eukaryota</taxon>
        <taxon>Fungi</taxon>
        <taxon>Dikarya</taxon>
        <taxon>Basidiomycota</taxon>
        <taxon>Pucciniomycotina</taxon>
        <taxon>Pucciniomycetes</taxon>
        <taxon>Pucciniales</taxon>
        <taxon>Sphaerophragmiaceae</taxon>
        <taxon>Austropuccinia</taxon>
    </lineage>
</organism>
<reference evidence="2" key="1">
    <citation type="submission" date="2021-03" db="EMBL/GenBank/DDBJ databases">
        <title>Draft genome sequence of rust myrtle Austropuccinia psidii MF-1, a brazilian biotype.</title>
        <authorList>
            <person name="Quecine M.C."/>
            <person name="Pachon D.M.R."/>
            <person name="Bonatelli M.L."/>
            <person name="Correr F.H."/>
            <person name="Franceschini L.M."/>
            <person name="Leite T.F."/>
            <person name="Margarido G.R.A."/>
            <person name="Almeida C.A."/>
            <person name="Ferrarezi J.A."/>
            <person name="Labate C.A."/>
        </authorList>
    </citation>
    <scope>NUCLEOTIDE SEQUENCE</scope>
    <source>
        <strain evidence="2">MF-1</strain>
    </source>
</reference>
<dbReference type="Proteomes" id="UP000765509">
    <property type="component" value="Unassembled WGS sequence"/>
</dbReference>
<gene>
    <name evidence="2" type="ORF">O181_038984</name>
</gene>
<evidence type="ECO:0000313" key="2">
    <source>
        <dbReference type="EMBL" id="MBW0499269.1"/>
    </source>
</evidence>
<dbReference type="AlphaFoldDB" id="A0A9Q3HE37"/>
<accession>A0A9Q3HE37</accession>
<keyword evidence="1" id="KW-0732">Signal</keyword>
<evidence type="ECO:0000313" key="3">
    <source>
        <dbReference type="Proteomes" id="UP000765509"/>
    </source>
</evidence>
<name>A0A9Q3HE37_9BASI</name>
<feature type="chain" id="PRO_5040204803" evidence="1">
    <location>
        <begin position="20"/>
        <end position="95"/>
    </location>
</feature>
<dbReference type="PROSITE" id="PS51257">
    <property type="entry name" value="PROKAR_LIPOPROTEIN"/>
    <property type="match status" value="1"/>
</dbReference>
<sequence>MLGIRYLLPISLLSFGLIACRIAPEHNCVFSRSVEKVRCGALGECGNCRATWLCNKLIKKEVNTCTDATCGAMVIGDAVEECSACRPVPRCGACP</sequence>
<comment type="caution">
    <text evidence="2">The sequence shown here is derived from an EMBL/GenBank/DDBJ whole genome shotgun (WGS) entry which is preliminary data.</text>
</comment>